<sequence length="250" mass="25004">MVGIGSSVAIVTGAGQGNGAAIARGLAESGAAVALADINEAAVAAVAQDIVSAGGKAFAQRLDVTDADAAQGFAKAACAALGPAKLLVNNAGVIHRTPIDEAAHPDDWAKVFAVNVDGTRHMARAFLEQLIETKGSIVNLGSIMSVTSGPGLTAYAASKGAVGQFTKALAAELAPKGVRVNALLPGVIATPMTQATRDNPDAIARFLAHTPMGRVGEPEELVGPILFLASDAASYVTGALLPVDGGYLTL</sequence>
<dbReference type="AlphaFoldDB" id="A0A3S2VRX8"/>
<evidence type="ECO:0000313" key="4">
    <source>
        <dbReference type="Proteomes" id="UP000287447"/>
    </source>
</evidence>
<dbReference type="EMBL" id="SADE01000001">
    <property type="protein sequence ID" value="RVU38322.1"/>
    <property type="molecule type" value="Genomic_DNA"/>
</dbReference>
<dbReference type="FunFam" id="3.40.50.720:FF:000084">
    <property type="entry name" value="Short-chain dehydrogenase reductase"/>
    <property type="match status" value="1"/>
</dbReference>
<dbReference type="NCBIfam" id="NF005559">
    <property type="entry name" value="PRK07231.1"/>
    <property type="match status" value="1"/>
</dbReference>
<dbReference type="PANTHER" id="PTHR42760:SF135">
    <property type="entry name" value="BLL7886 PROTEIN"/>
    <property type="match status" value="1"/>
</dbReference>
<dbReference type="InterPro" id="IPR057326">
    <property type="entry name" value="KR_dom"/>
</dbReference>
<evidence type="ECO:0000256" key="1">
    <source>
        <dbReference type="ARBA" id="ARBA00006484"/>
    </source>
</evidence>
<dbReference type="RefSeq" id="WP_127763694.1">
    <property type="nucleotide sequence ID" value="NZ_SADE01000001.1"/>
</dbReference>
<reference evidence="4" key="1">
    <citation type="submission" date="2019-01" db="EMBL/GenBank/DDBJ databases">
        <title>Gri0909 isolated from a small marine red alga.</title>
        <authorList>
            <person name="Kim J."/>
            <person name="Jeong S.E."/>
            <person name="Jeon C.O."/>
        </authorList>
    </citation>
    <scope>NUCLEOTIDE SEQUENCE [LARGE SCALE GENOMIC DNA]</scope>
    <source>
        <strain evidence="4">Gri0909</strain>
    </source>
</reference>
<dbReference type="PANTHER" id="PTHR42760">
    <property type="entry name" value="SHORT-CHAIN DEHYDROGENASES/REDUCTASES FAMILY MEMBER"/>
    <property type="match status" value="1"/>
</dbReference>
<dbReference type="Proteomes" id="UP000287447">
    <property type="component" value="Unassembled WGS sequence"/>
</dbReference>
<dbReference type="PRINTS" id="PR00080">
    <property type="entry name" value="SDRFAMILY"/>
</dbReference>
<dbReference type="GO" id="GO:0030497">
    <property type="term" value="P:fatty acid elongation"/>
    <property type="evidence" value="ECO:0007669"/>
    <property type="project" value="TreeGrafter"/>
</dbReference>
<gene>
    <name evidence="3" type="ORF">EOI86_03250</name>
</gene>
<name>A0A3S2VRX8_9PROT</name>
<dbReference type="SMART" id="SM00822">
    <property type="entry name" value="PKS_KR"/>
    <property type="match status" value="1"/>
</dbReference>
<dbReference type="GO" id="GO:0016616">
    <property type="term" value="F:oxidoreductase activity, acting on the CH-OH group of donors, NAD or NADP as acceptor"/>
    <property type="evidence" value="ECO:0007669"/>
    <property type="project" value="UniProtKB-ARBA"/>
</dbReference>
<comment type="similarity">
    <text evidence="1">Belongs to the short-chain dehydrogenases/reductases (SDR) family.</text>
</comment>
<feature type="domain" description="Ketoreductase" evidence="2">
    <location>
        <begin position="7"/>
        <end position="191"/>
    </location>
</feature>
<comment type="caution">
    <text evidence="3">The sequence shown here is derived from an EMBL/GenBank/DDBJ whole genome shotgun (WGS) entry which is preliminary data.</text>
</comment>
<organism evidence="3 4">
    <name type="scientific">Hwanghaeella grinnelliae</name>
    <dbReference type="NCBI Taxonomy" id="2500179"/>
    <lineage>
        <taxon>Bacteria</taxon>
        <taxon>Pseudomonadati</taxon>
        <taxon>Pseudomonadota</taxon>
        <taxon>Alphaproteobacteria</taxon>
        <taxon>Rhodospirillales</taxon>
        <taxon>Rhodospirillaceae</taxon>
        <taxon>Hwanghaeella</taxon>
    </lineage>
</organism>
<dbReference type="PROSITE" id="PS00061">
    <property type="entry name" value="ADH_SHORT"/>
    <property type="match status" value="1"/>
</dbReference>
<protein>
    <submittedName>
        <fullName evidence="3">SDR family oxidoreductase</fullName>
    </submittedName>
</protein>
<keyword evidence="4" id="KW-1185">Reference proteome</keyword>
<dbReference type="InterPro" id="IPR036291">
    <property type="entry name" value="NAD(P)-bd_dom_sf"/>
</dbReference>
<dbReference type="Pfam" id="PF13561">
    <property type="entry name" value="adh_short_C2"/>
    <property type="match status" value="1"/>
</dbReference>
<evidence type="ECO:0000259" key="2">
    <source>
        <dbReference type="SMART" id="SM00822"/>
    </source>
</evidence>
<dbReference type="OrthoDB" id="9780084at2"/>
<dbReference type="PRINTS" id="PR00081">
    <property type="entry name" value="GDHRDH"/>
</dbReference>
<proteinExistence type="inferred from homology"/>
<dbReference type="InterPro" id="IPR002347">
    <property type="entry name" value="SDR_fam"/>
</dbReference>
<dbReference type="Gene3D" id="3.40.50.720">
    <property type="entry name" value="NAD(P)-binding Rossmann-like Domain"/>
    <property type="match status" value="1"/>
</dbReference>
<dbReference type="SUPFAM" id="SSF51735">
    <property type="entry name" value="NAD(P)-binding Rossmann-fold domains"/>
    <property type="match status" value="1"/>
</dbReference>
<accession>A0A3S2VRX8</accession>
<evidence type="ECO:0000313" key="3">
    <source>
        <dbReference type="EMBL" id="RVU38322.1"/>
    </source>
</evidence>
<dbReference type="InterPro" id="IPR020904">
    <property type="entry name" value="Sc_DH/Rdtase_CS"/>
</dbReference>